<dbReference type="GO" id="GO:0015031">
    <property type="term" value="P:protein transport"/>
    <property type="evidence" value="ECO:0007669"/>
    <property type="project" value="UniProtKB-KW"/>
</dbReference>
<sequence>MLNYNDDELSLLQFYRTTSLDLPAADVPLDISQTAAQDPQVLEKLAPAEKFDALNELLSAENTLCVYKHPDHDFQDPLTGENVAETLIKKGKVTSDADPQLQRYLVSSQQFNPQAYLSVVHENTPIEQLVASLSGLDSSIRHQTSKLKAVLDENFEDFLACKKSIDEILVAFRELKLKAQKDSEKSKVFNPAAKRNRYKLEASETLLSELEESINNLNLSSSLMIRPIMDHNAKEAKITKLVEFVLANSFLFDLPSKMIEYLSQHDDDRFITDYQKFLKEKESIEDKQQRELAKAKQLHDDSATRSLQQTYALQNTALSRVYSEVKKIAEEYRQRCLEDLLSTDHEVSTKNGRKMALEVKFIDLVDRLHRMSTGESNTAPISHFLRSQLMKIESELSYECDKFESRFSLMQAKLQEYITSLAEQRADGSYVNHISEKFESVEEYFRASSTYTTLEIDLDKERIILDIFGNNENLDLSIINETWLVLANFIRYIEEYFKGSVSRFVKNYVHYSKPGSEYNVDADGELQAKFFQIAGDMVGKIMGIFDCGAQTDQMKVTPSNYVAFLPFHTNSLSTIYYLSAISKSFGSLLTLLGEYTVQVGNSTKSFDTNKYIKSLRETSSLFDQRILEAICATWVNDCSQFFDLENWSKYNVFGDRNMKSVIYTKLMQTIYYYEIYVLEKLAALLVRKSDAAGADVRIVSPYPSKRILVSLEIQFMRSMNVLVDSSVKRFTAEKSSSSNGVAGQYETEDCIYKILTMNNFTALGEFIFPKLIRKFDELFENSLLKQSLKLFADLDKVKITILDDINEIEKNWIESRIERHFKSTESSKIVREMDVDPFVYDCLLHFVKLVHVLKPITDTSAFVAIIQQLQSHFLSKFLLCLRVVSEKERVIVLILASVKLDLDFFVEIFEASETLKLDDYCLNLVQVILAQIQKVESFFTDLPYTSQEIDQKLFEALEHSDSEFTCFL</sequence>
<organism evidence="6 7">
    <name type="scientific">Metschnikowia aff. pulcherrima</name>
    <dbReference type="NCBI Taxonomy" id="2163413"/>
    <lineage>
        <taxon>Eukaryota</taxon>
        <taxon>Fungi</taxon>
        <taxon>Dikarya</taxon>
        <taxon>Ascomycota</taxon>
        <taxon>Saccharomycotina</taxon>
        <taxon>Pichiomycetes</taxon>
        <taxon>Metschnikowiaceae</taxon>
        <taxon>Metschnikowia</taxon>
    </lineage>
</organism>
<dbReference type="STRING" id="2163413.A0A4P6XQC9"/>
<evidence type="ECO:0000259" key="5">
    <source>
        <dbReference type="Pfam" id="PF15469"/>
    </source>
</evidence>
<dbReference type="AlphaFoldDB" id="A0A4P6XQC9"/>
<dbReference type="Proteomes" id="UP000292447">
    <property type="component" value="Chromosome IV"/>
</dbReference>
<dbReference type="GO" id="GO:0006887">
    <property type="term" value="P:exocytosis"/>
    <property type="evidence" value="ECO:0007669"/>
    <property type="project" value="UniProtKB-KW"/>
</dbReference>
<evidence type="ECO:0000256" key="4">
    <source>
        <dbReference type="RuleBase" id="RU365069"/>
    </source>
</evidence>
<dbReference type="GO" id="GO:0000145">
    <property type="term" value="C:exocyst"/>
    <property type="evidence" value="ECO:0007669"/>
    <property type="project" value="UniProtKB-UniRule"/>
</dbReference>
<keyword evidence="2 4" id="KW-0813">Transport</keyword>
<keyword evidence="3 4" id="KW-0268">Exocytosis</keyword>
<accession>A0A4P6XQC9</accession>
<feature type="domain" description="Exocyst complex component EXOC2/Sec5 N-terminal" evidence="5">
    <location>
        <begin position="75"/>
        <end position="967"/>
    </location>
</feature>
<evidence type="ECO:0000256" key="1">
    <source>
        <dbReference type="ARBA" id="ARBA00010578"/>
    </source>
</evidence>
<evidence type="ECO:0000256" key="3">
    <source>
        <dbReference type="ARBA" id="ARBA00022483"/>
    </source>
</evidence>
<reference evidence="7" key="1">
    <citation type="submission" date="2019-03" db="EMBL/GenBank/DDBJ databases">
        <title>Snf2 controls pulcherriminic acid biosynthesis and connects pigmentation and antifungal activity of the yeast Metschnikowia pulcherrima.</title>
        <authorList>
            <person name="Gore-Lloyd D."/>
            <person name="Sumann I."/>
            <person name="Brachmann A.O."/>
            <person name="Schneeberger K."/>
            <person name="Ortiz-Merino R.A."/>
            <person name="Moreno-Beltran M."/>
            <person name="Schlaefli M."/>
            <person name="Kirner P."/>
            <person name="Santos Kron A."/>
            <person name="Wolfe K.H."/>
            <person name="Piel J."/>
            <person name="Ahrens C.H."/>
            <person name="Henk D."/>
            <person name="Freimoser F.M."/>
        </authorList>
    </citation>
    <scope>NUCLEOTIDE SEQUENCE [LARGE SCALE GENOMIC DNA]</scope>
    <source>
        <strain evidence="7">APC 1.2</strain>
    </source>
</reference>
<evidence type="ECO:0000256" key="2">
    <source>
        <dbReference type="ARBA" id="ARBA00022448"/>
    </source>
</evidence>
<protein>
    <recommendedName>
        <fullName evidence="4">Exocyst complex component SEC5</fullName>
    </recommendedName>
</protein>
<dbReference type="Pfam" id="PF15469">
    <property type="entry name" value="Sec5"/>
    <property type="match status" value="1"/>
</dbReference>
<evidence type="ECO:0000313" key="7">
    <source>
        <dbReference type="Proteomes" id="UP000292447"/>
    </source>
</evidence>
<keyword evidence="7" id="KW-1185">Reference proteome</keyword>
<dbReference type="InterPro" id="IPR039481">
    <property type="entry name" value="EXOC2/Sec5_N_dom"/>
</dbReference>
<dbReference type="InterPro" id="IPR029175">
    <property type="entry name" value="EXOC2/Sec5"/>
</dbReference>
<comment type="subunit">
    <text evidence="4">Component of the exocyst complex.</text>
</comment>
<dbReference type="PANTHER" id="PTHR13043:SF1">
    <property type="entry name" value="EXOCYST COMPLEX COMPONENT 2"/>
    <property type="match status" value="1"/>
</dbReference>
<gene>
    <name evidence="6" type="primary">MPUL0D08090</name>
    <name evidence="6" type="ORF">METSCH_D08090</name>
</gene>
<proteinExistence type="inferred from homology"/>
<dbReference type="GO" id="GO:0006893">
    <property type="term" value="P:Golgi to plasma membrane transport"/>
    <property type="evidence" value="ECO:0007669"/>
    <property type="project" value="UniProtKB-UniRule"/>
</dbReference>
<name>A0A4P6XQC9_9ASCO</name>
<dbReference type="PANTHER" id="PTHR13043">
    <property type="entry name" value="EXOCYST COMPLEX COMPONENT SEC5"/>
    <property type="match status" value="1"/>
</dbReference>
<evidence type="ECO:0000313" key="6">
    <source>
        <dbReference type="EMBL" id="QBM89727.1"/>
    </source>
</evidence>
<comment type="function">
    <text evidence="4">Component of the exocyst complex involved in the docking of exocytic vesicles with fusion sites on the plasma membrane.</text>
</comment>
<keyword evidence="4" id="KW-0653">Protein transport</keyword>
<dbReference type="EMBL" id="CP034459">
    <property type="protein sequence ID" value="QBM89727.1"/>
    <property type="molecule type" value="Genomic_DNA"/>
</dbReference>
<comment type="similarity">
    <text evidence="1 4">Belongs to the SEC5 family.</text>
</comment>